<dbReference type="SFLD" id="SFLDS00029">
    <property type="entry name" value="Radical_SAM"/>
    <property type="match status" value="1"/>
</dbReference>
<evidence type="ECO:0000256" key="2">
    <source>
        <dbReference type="ARBA" id="ARBA00022723"/>
    </source>
</evidence>
<dbReference type="SFLD" id="SFLDF00311">
    <property type="entry name" value="heme_degradation_proteins_(Hut"/>
    <property type="match status" value="1"/>
</dbReference>
<feature type="domain" description="Radical SAM core" evidence="5">
    <location>
        <begin position="64"/>
        <end position="300"/>
    </location>
</feature>
<evidence type="ECO:0000313" key="6">
    <source>
        <dbReference type="EMBL" id="QDR82690.1"/>
    </source>
</evidence>
<evidence type="ECO:0000256" key="4">
    <source>
        <dbReference type="ARBA" id="ARBA00023014"/>
    </source>
</evidence>
<keyword evidence="3" id="KW-0408">Iron</keyword>
<dbReference type="InterPro" id="IPR058240">
    <property type="entry name" value="rSAM_sf"/>
</dbReference>
<evidence type="ECO:0000313" key="7">
    <source>
        <dbReference type="Proteomes" id="UP000320776"/>
    </source>
</evidence>
<dbReference type="Proteomes" id="UP000320776">
    <property type="component" value="Chromosome"/>
</dbReference>
<dbReference type="PANTHER" id="PTHR13932">
    <property type="entry name" value="COPROPORPHYRINIGEN III OXIDASE"/>
    <property type="match status" value="1"/>
</dbReference>
<dbReference type="InterPro" id="IPR034505">
    <property type="entry name" value="Coproporphyrinogen-III_oxidase"/>
</dbReference>
<organism evidence="6 7">
    <name type="scientific">Sporomusa termitida</name>
    <dbReference type="NCBI Taxonomy" id="2377"/>
    <lineage>
        <taxon>Bacteria</taxon>
        <taxon>Bacillati</taxon>
        <taxon>Bacillota</taxon>
        <taxon>Negativicutes</taxon>
        <taxon>Selenomonadales</taxon>
        <taxon>Sporomusaceae</taxon>
        <taxon>Sporomusa</taxon>
    </lineage>
</organism>
<keyword evidence="1" id="KW-0949">S-adenosyl-L-methionine</keyword>
<name>A0A517DZ97_9FIRM</name>
<dbReference type="InterPro" id="IPR006638">
    <property type="entry name" value="Elp3/MiaA/NifB-like_rSAM"/>
</dbReference>
<dbReference type="GO" id="GO:0051539">
    <property type="term" value="F:4 iron, 4 sulfur cluster binding"/>
    <property type="evidence" value="ECO:0007669"/>
    <property type="project" value="TreeGrafter"/>
</dbReference>
<dbReference type="Gene3D" id="3.20.20.70">
    <property type="entry name" value="Aldolase class I"/>
    <property type="match status" value="1"/>
</dbReference>
<dbReference type="Pfam" id="PF04055">
    <property type="entry name" value="Radical_SAM"/>
    <property type="match status" value="1"/>
</dbReference>
<evidence type="ECO:0000256" key="1">
    <source>
        <dbReference type="ARBA" id="ARBA00022691"/>
    </source>
</evidence>
<dbReference type="GO" id="GO:0003824">
    <property type="term" value="F:catalytic activity"/>
    <property type="evidence" value="ECO:0007669"/>
    <property type="project" value="InterPro"/>
</dbReference>
<dbReference type="SFLD" id="SFLDG01065">
    <property type="entry name" value="anaerobic_coproporphyrinogen-I"/>
    <property type="match status" value="1"/>
</dbReference>
<dbReference type="GO" id="GO:0005737">
    <property type="term" value="C:cytoplasm"/>
    <property type="evidence" value="ECO:0007669"/>
    <property type="project" value="TreeGrafter"/>
</dbReference>
<dbReference type="SUPFAM" id="SSF102114">
    <property type="entry name" value="Radical SAM enzymes"/>
    <property type="match status" value="1"/>
</dbReference>
<keyword evidence="2" id="KW-0479">Metal-binding</keyword>
<dbReference type="InterPro" id="IPR026332">
    <property type="entry name" value="HutW"/>
</dbReference>
<dbReference type="AlphaFoldDB" id="A0A517DZ97"/>
<accession>A0A517DZ97</accession>
<dbReference type="PANTHER" id="PTHR13932:SF9">
    <property type="entry name" value="COPROPORPHYRINOGEN III OXIDASE"/>
    <property type="match status" value="1"/>
</dbReference>
<dbReference type="KEGG" id="sted:SPTER_41200"/>
<proteinExistence type="predicted"/>
<protein>
    <submittedName>
        <fullName evidence="6">Putative heme utilization radical SAM enzyme HutW</fullName>
    </submittedName>
</protein>
<gene>
    <name evidence="6" type="ORF">SPTER_41200</name>
</gene>
<sequence length="502" mass="55795">MMKLQDLLQTLSAAEKALQLGYEKADPLTGAFSQKRVVHAGLQGCPVPAGQAQAIWQQVMERPPAEKTERSAYIHIPFCQTKCLYCGFFQNAANQAAEDRYIDCLVRELEADADQPYLKEGPIHAVFIGGGTPTSLSPHNARLLLQAIRRCLPLANDYELTLEGRCHDLIPAKMDVWLDNGVNRVSLGVQSFHTQIRRQLGRVDDQETVLRRLAALKAYQQCSVIVDLIYGLPDQDMQAWEEDLRILADSAVDGMDLYQLNVFEGSDLDQRILAGTMSPAASTAQQARMFAFAQEFVAKRNFSRLSMCHWQRNNRERSLYNTLAKRGGAIFPFGCGAGGNAGGYSTMLHRALQPYENMVMGGLKPFMVLIEQAPLQSVINSILDQLERGCLDLQPLIKADERLAELKWLYDLWEQRGLVHYDGVVYRLTVAGQFWQVNIAQTTVECVQAIVTQEHSIAVQGVAAQDRKARPPGTKVMPPGHPAMELNPIPGRKKIASGNSSC</sequence>
<dbReference type="RefSeq" id="WP_211367342.1">
    <property type="nucleotide sequence ID" value="NZ_CP036259.1"/>
</dbReference>
<evidence type="ECO:0000256" key="3">
    <source>
        <dbReference type="ARBA" id="ARBA00023004"/>
    </source>
</evidence>
<dbReference type="NCBIfam" id="TIGR04107">
    <property type="entry name" value="rSAM_HutW"/>
    <property type="match status" value="1"/>
</dbReference>
<dbReference type="PROSITE" id="PS51918">
    <property type="entry name" value="RADICAL_SAM"/>
    <property type="match status" value="1"/>
</dbReference>
<reference evidence="6 7" key="1">
    <citation type="submission" date="2019-02" db="EMBL/GenBank/DDBJ databases">
        <title>Closed genome of Sporomusa termitida DSM 4440.</title>
        <authorList>
            <person name="Poehlein A."/>
            <person name="Daniel R."/>
        </authorList>
    </citation>
    <scope>NUCLEOTIDE SEQUENCE [LARGE SCALE GENOMIC DNA]</scope>
    <source>
        <strain evidence="6 7">DSM 4440</strain>
    </source>
</reference>
<evidence type="ECO:0000259" key="5">
    <source>
        <dbReference type="PROSITE" id="PS51918"/>
    </source>
</evidence>
<dbReference type="InterPro" id="IPR013785">
    <property type="entry name" value="Aldolase_TIM"/>
</dbReference>
<dbReference type="GO" id="GO:0006779">
    <property type="term" value="P:porphyrin-containing compound biosynthetic process"/>
    <property type="evidence" value="ECO:0007669"/>
    <property type="project" value="TreeGrafter"/>
</dbReference>
<dbReference type="CDD" id="cd01335">
    <property type="entry name" value="Radical_SAM"/>
    <property type="match status" value="1"/>
</dbReference>
<keyword evidence="7" id="KW-1185">Reference proteome</keyword>
<dbReference type="EMBL" id="CP036259">
    <property type="protein sequence ID" value="QDR82690.1"/>
    <property type="molecule type" value="Genomic_DNA"/>
</dbReference>
<dbReference type="SMART" id="SM00729">
    <property type="entry name" value="Elp3"/>
    <property type="match status" value="1"/>
</dbReference>
<dbReference type="GO" id="GO:0046872">
    <property type="term" value="F:metal ion binding"/>
    <property type="evidence" value="ECO:0007669"/>
    <property type="project" value="UniProtKB-KW"/>
</dbReference>
<keyword evidence="4" id="KW-0411">Iron-sulfur</keyword>
<dbReference type="InterPro" id="IPR007197">
    <property type="entry name" value="rSAM"/>
</dbReference>